<name>A0A1Y0IPS5_9BACL</name>
<evidence type="ECO:0000256" key="1">
    <source>
        <dbReference type="ARBA" id="ARBA00008857"/>
    </source>
</evidence>
<dbReference type="KEGG" id="tum:CBW65_15905"/>
<evidence type="ECO:0000256" key="2">
    <source>
        <dbReference type="ARBA" id="ARBA00022908"/>
    </source>
</evidence>
<dbReference type="InterPro" id="IPR010998">
    <property type="entry name" value="Integrase_recombinase_N"/>
</dbReference>
<dbReference type="PROSITE" id="PS51898">
    <property type="entry name" value="TYR_RECOMBINASE"/>
    <property type="match status" value="1"/>
</dbReference>
<dbReference type="InterPro" id="IPR050090">
    <property type="entry name" value="Tyrosine_recombinase_XerCD"/>
</dbReference>
<dbReference type="RefSeq" id="WP_087457672.1">
    <property type="nucleotide sequence ID" value="NZ_CP021434.1"/>
</dbReference>
<dbReference type="InterPro" id="IPR002104">
    <property type="entry name" value="Integrase_catalytic"/>
</dbReference>
<keyword evidence="4" id="KW-0233">DNA recombination</keyword>
<evidence type="ECO:0000256" key="3">
    <source>
        <dbReference type="ARBA" id="ARBA00023125"/>
    </source>
</evidence>
<feature type="domain" description="Core-binding (CB)" evidence="7">
    <location>
        <begin position="1"/>
        <end position="79"/>
    </location>
</feature>
<dbReference type="Pfam" id="PF13495">
    <property type="entry name" value="Phage_int_SAM_4"/>
    <property type="match status" value="1"/>
</dbReference>
<evidence type="ECO:0000256" key="5">
    <source>
        <dbReference type="PROSITE-ProRule" id="PRU01248"/>
    </source>
</evidence>
<sequence length="273" mass="31209">MLHRFVEEGLKGKSDTTIKTYEHAIKQFEEWLEGTGTNLEDYSRSDVQQYIDYLASKKKSAATINKVWNAIKTFSKWAGKRAAIEDISVVNQPDVKKQAPKGLDKIERNRLIRDMDRTGNKRDYAILMTLMMTGIRVSELVALDRDDVEIGERGGTLVIRAGKGNKERALPLNKEVRRAIVKYLDERSDNHLALFISNRQERISVRSVQHMLGQFGVHPHQLRHTYITGLVRANEDLAVIQSLSGHSSADMVLRYSQPSEEDKQRAVEKLYND</sequence>
<evidence type="ECO:0000259" key="7">
    <source>
        <dbReference type="PROSITE" id="PS51900"/>
    </source>
</evidence>
<keyword evidence="3 5" id="KW-0238">DNA-binding</keyword>
<evidence type="ECO:0000313" key="8">
    <source>
        <dbReference type="EMBL" id="ARU62310.1"/>
    </source>
</evidence>
<keyword evidence="2" id="KW-0229">DNA integration</keyword>
<dbReference type="GO" id="GO:0006310">
    <property type="term" value="P:DNA recombination"/>
    <property type="evidence" value="ECO:0007669"/>
    <property type="project" value="UniProtKB-KW"/>
</dbReference>
<comment type="similarity">
    <text evidence="1">Belongs to the 'phage' integrase family.</text>
</comment>
<gene>
    <name evidence="8" type="ORF">CBW65_15905</name>
</gene>
<accession>A0A1Y0IPS5</accession>
<dbReference type="PANTHER" id="PTHR30349:SF41">
    <property type="entry name" value="INTEGRASE_RECOMBINASE PROTEIN MJ0367-RELATED"/>
    <property type="match status" value="1"/>
</dbReference>
<dbReference type="PANTHER" id="PTHR30349">
    <property type="entry name" value="PHAGE INTEGRASE-RELATED"/>
    <property type="match status" value="1"/>
</dbReference>
<proteinExistence type="inferred from homology"/>
<dbReference type="InterPro" id="IPR004107">
    <property type="entry name" value="Integrase_SAM-like_N"/>
</dbReference>
<dbReference type="PROSITE" id="PS51900">
    <property type="entry name" value="CB"/>
    <property type="match status" value="1"/>
</dbReference>
<dbReference type="GO" id="GO:0015074">
    <property type="term" value="P:DNA integration"/>
    <property type="evidence" value="ECO:0007669"/>
    <property type="project" value="UniProtKB-KW"/>
</dbReference>
<evidence type="ECO:0000256" key="4">
    <source>
        <dbReference type="ARBA" id="ARBA00023172"/>
    </source>
</evidence>
<reference evidence="9" key="1">
    <citation type="submission" date="2017-05" db="EMBL/GenBank/DDBJ databases">
        <authorList>
            <person name="Sung H."/>
        </authorList>
    </citation>
    <scope>NUCLEOTIDE SEQUENCE [LARGE SCALE GENOMIC DNA]</scope>
    <source>
        <strain evidence="9">AR23208</strain>
    </source>
</reference>
<dbReference type="GO" id="GO:0003677">
    <property type="term" value="F:DNA binding"/>
    <property type="evidence" value="ECO:0007669"/>
    <property type="project" value="UniProtKB-UniRule"/>
</dbReference>
<dbReference type="EMBL" id="CP021434">
    <property type="protein sequence ID" value="ARU62310.1"/>
    <property type="molecule type" value="Genomic_DNA"/>
</dbReference>
<dbReference type="InterPro" id="IPR013762">
    <property type="entry name" value="Integrase-like_cat_sf"/>
</dbReference>
<protein>
    <submittedName>
        <fullName evidence="8">Integrase</fullName>
    </submittedName>
</protein>
<evidence type="ECO:0000313" key="9">
    <source>
        <dbReference type="Proteomes" id="UP000195437"/>
    </source>
</evidence>
<dbReference type="InterPro" id="IPR044068">
    <property type="entry name" value="CB"/>
</dbReference>
<dbReference type="Proteomes" id="UP000195437">
    <property type="component" value="Chromosome"/>
</dbReference>
<dbReference type="Gene3D" id="1.10.150.130">
    <property type="match status" value="1"/>
</dbReference>
<dbReference type="InterPro" id="IPR011010">
    <property type="entry name" value="DNA_brk_join_enz"/>
</dbReference>
<dbReference type="AlphaFoldDB" id="A0A1Y0IPS5"/>
<organism evidence="8 9">
    <name type="scientific">Tumebacillus avium</name>
    <dbReference type="NCBI Taxonomy" id="1903704"/>
    <lineage>
        <taxon>Bacteria</taxon>
        <taxon>Bacillati</taxon>
        <taxon>Bacillota</taxon>
        <taxon>Bacilli</taxon>
        <taxon>Bacillales</taxon>
        <taxon>Alicyclobacillaceae</taxon>
        <taxon>Tumebacillus</taxon>
    </lineage>
</organism>
<dbReference type="SUPFAM" id="SSF56349">
    <property type="entry name" value="DNA breaking-rejoining enzymes"/>
    <property type="match status" value="1"/>
</dbReference>
<keyword evidence="9" id="KW-1185">Reference proteome</keyword>
<feature type="domain" description="Tyr recombinase" evidence="6">
    <location>
        <begin position="98"/>
        <end position="268"/>
    </location>
</feature>
<dbReference type="OrthoDB" id="107900at2"/>
<dbReference type="Gene3D" id="1.10.443.10">
    <property type="entry name" value="Intergrase catalytic core"/>
    <property type="match status" value="1"/>
</dbReference>
<evidence type="ECO:0000259" key="6">
    <source>
        <dbReference type="PROSITE" id="PS51898"/>
    </source>
</evidence>
<dbReference type="Pfam" id="PF00589">
    <property type="entry name" value="Phage_integrase"/>
    <property type="match status" value="1"/>
</dbReference>